<comment type="caution">
    <text evidence="1">The sequence shown here is derived from an EMBL/GenBank/DDBJ whole genome shotgun (WGS) entry which is preliminary data.</text>
</comment>
<dbReference type="OrthoDB" id="7594100at2"/>
<keyword evidence="2" id="KW-1185">Reference proteome</keyword>
<gene>
    <name evidence="1" type="ORF">EL18_01360</name>
</gene>
<organism evidence="1 2">
    <name type="scientific">Nitratireductor basaltis</name>
    <dbReference type="NCBI Taxonomy" id="472175"/>
    <lineage>
        <taxon>Bacteria</taxon>
        <taxon>Pseudomonadati</taxon>
        <taxon>Pseudomonadota</taxon>
        <taxon>Alphaproteobacteria</taxon>
        <taxon>Hyphomicrobiales</taxon>
        <taxon>Phyllobacteriaceae</taxon>
        <taxon>Nitratireductor</taxon>
    </lineage>
</organism>
<protein>
    <submittedName>
        <fullName evidence="1">Uncharacterized protein</fullName>
    </submittedName>
</protein>
<dbReference type="eggNOG" id="ENOG5033AJX">
    <property type="taxonomic scope" value="Bacteria"/>
</dbReference>
<dbReference type="EMBL" id="JMQM01000001">
    <property type="protein sequence ID" value="KFB10329.1"/>
    <property type="molecule type" value="Genomic_DNA"/>
</dbReference>
<sequence length="225" mass="24568">MASTIVWPLEVLPPREIMAEIAPRSLAGPSSISGVTQVVATDAGIWKVSFVGVPVVDQQKVLAWRGINSILEGRMTPVIVPLSRWYQPVPDGQDHLYGPVPHSDSSPFSDGSKYQGQVIDVTLASNVPVRGTTATIDINNAGLIQPGQRFSIGERLYQVKTISYSSDEQATITFRPPAREAASIGDRLNFDFPVCKMRLVSDSSMDMGLDYGRWSFPTVSFIEDV</sequence>
<accession>A0A084UBJ3</accession>
<dbReference type="RefSeq" id="WP_036481016.1">
    <property type="nucleotide sequence ID" value="NZ_JMQM01000001.1"/>
</dbReference>
<reference evidence="1 2" key="1">
    <citation type="submission" date="2014-05" db="EMBL/GenBank/DDBJ databases">
        <title>Draft Genome Sequence of Nitratireductor basaltis Strain UMTGB225, A Marine Bacterium Isolated from Green Barrel Tunicate.</title>
        <authorList>
            <person name="Gan H.Y."/>
        </authorList>
    </citation>
    <scope>NUCLEOTIDE SEQUENCE [LARGE SCALE GENOMIC DNA]</scope>
    <source>
        <strain evidence="1 2">UMTGB225</strain>
    </source>
</reference>
<name>A0A084UBJ3_9HYPH</name>
<dbReference type="AlphaFoldDB" id="A0A084UBJ3"/>
<dbReference type="PATRIC" id="fig|472175.3.peg.1374"/>
<evidence type="ECO:0000313" key="1">
    <source>
        <dbReference type="EMBL" id="KFB10329.1"/>
    </source>
</evidence>
<evidence type="ECO:0000313" key="2">
    <source>
        <dbReference type="Proteomes" id="UP000053675"/>
    </source>
</evidence>
<dbReference type="STRING" id="472175.EL18_01360"/>
<dbReference type="Proteomes" id="UP000053675">
    <property type="component" value="Unassembled WGS sequence"/>
</dbReference>
<proteinExistence type="predicted"/>